<accession>Q8U200</accession>
<dbReference type="HOGENOM" id="CLU_009116_6_3_2"/>
<dbReference type="PhylomeDB" id="Q8U200"/>
<dbReference type="PATRIC" id="fig|186497.12.peg.1114"/>
<dbReference type="NCBIfam" id="TIGR02078">
    <property type="entry name" value="AspKin_pair"/>
    <property type="match status" value="1"/>
</dbReference>
<name>Q8U200_PYRFU</name>
<feature type="domain" description="Aspartate/glutamate/uridylate kinase" evidence="2">
    <location>
        <begin position="49"/>
        <end position="309"/>
    </location>
</feature>
<evidence type="ECO:0000259" key="2">
    <source>
        <dbReference type="Pfam" id="PF00696"/>
    </source>
</evidence>
<dbReference type="CDD" id="cd04234">
    <property type="entry name" value="AAK_AK"/>
    <property type="match status" value="1"/>
</dbReference>
<dbReference type="PANTHER" id="PTHR21499">
    <property type="entry name" value="ASPARTATE KINASE"/>
    <property type="match status" value="1"/>
</dbReference>
<sequence length="403" mass="45298">MFTNLVKMGKKLKNLTKKYQLNKEKIEKFITVRKRLTFLGERPSVVEKPVVVKFGGTSVRYAFEEALELVANLNENTRTIVVVSALAGVTDCLLRLANGDMSALLEIEEIHEELSQELDVQLDHLMYQLHKTLNSKSSFPSKEAFVDEIASFGERFSAELFSEGLKILGINAKAVDSKDILFAKGDYGNAEVDFKKSVYGAGILYRMLRRGIVPVVTGYYGNLNGFRATFGRGGSDYSATSIARLVNAKATLIMSDVEGIYTADPKLVPSAKLIHYISYREAKIAAKLGMKALHHRAIDPVEGRIPVILGKTRDLKFGTLISHKSQGIPVVVHKLIEDHAEVSVVSTRRSFSLPYEVYEEGDFYFKIKIPKEQFLEVLKDIHRRVVENESLRPSYDSELWAWV</sequence>
<dbReference type="Pfam" id="PF00696">
    <property type="entry name" value="AA_kinase"/>
    <property type="match status" value="1"/>
</dbReference>
<dbReference type="GO" id="GO:0009090">
    <property type="term" value="P:homoserine biosynthetic process"/>
    <property type="evidence" value="ECO:0007669"/>
    <property type="project" value="TreeGrafter"/>
</dbReference>
<dbReference type="InterPro" id="IPR011819">
    <property type="entry name" value="AspKin_pair"/>
</dbReference>
<proteinExistence type="inferred from homology"/>
<dbReference type="PANTHER" id="PTHR21499:SF70">
    <property type="entry name" value="ASPARTOKINASE"/>
    <property type="match status" value="1"/>
</dbReference>
<dbReference type="STRING" id="186497.PF1053"/>
<reference evidence="3 4" key="1">
    <citation type="journal article" date="1999" name="Genetics">
        <title>Divergence of the hyperthermophilic archaea Pyrococcus furiosus and P. horikoshii inferred from complete genomic sequences.</title>
        <authorList>
            <person name="Maeder D.L."/>
            <person name="Weiss R.B."/>
            <person name="Dunn D.M."/>
            <person name="Cherry J.L."/>
            <person name="Gonzalez J.M."/>
            <person name="DiRuggiero J."/>
            <person name="Robb F.T."/>
        </authorList>
    </citation>
    <scope>NUCLEOTIDE SEQUENCE [LARGE SCALE GENOMIC DNA]</scope>
    <source>
        <strain evidence="4">ATCC 43587 / DSM 3638 / JCM 8422 / Vc1</strain>
    </source>
</reference>
<dbReference type="eggNOG" id="arCOG00861">
    <property type="taxonomic scope" value="Archaea"/>
</dbReference>
<keyword evidence="4" id="KW-1185">Reference proteome</keyword>
<dbReference type="Gene3D" id="3.40.1160.10">
    <property type="entry name" value="Acetylglutamate kinase-like"/>
    <property type="match status" value="1"/>
</dbReference>
<evidence type="ECO:0000313" key="4">
    <source>
        <dbReference type="Proteomes" id="UP000001013"/>
    </source>
</evidence>
<comment type="similarity">
    <text evidence="1">Belongs to the aspartokinase family.</text>
</comment>
<organism evidence="3 4">
    <name type="scientific">Pyrococcus furiosus (strain ATCC 43587 / DSM 3638 / JCM 8422 / Vc1)</name>
    <dbReference type="NCBI Taxonomy" id="186497"/>
    <lineage>
        <taxon>Archaea</taxon>
        <taxon>Methanobacteriati</taxon>
        <taxon>Methanobacteriota</taxon>
        <taxon>Thermococci</taxon>
        <taxon>Thermococcales</taxon>
        <taxon>Thermococcaceae</taxon>
        <taxon>Pyrococcus</taxon>
    </lineage>
</organism>
<dbReference type="AlphaFoldDB" id="Q8U200"/>
<dbReference type="GO" id="GO:0009089">
    <property type="term" value="P:lysine biosynthetic process via diaminopimelate"/>
    <property type="evidence" value="ECO:0007669"/>
    <property type="project" value="TreeGrafter"/>
</dbReference>
<dbReference type="InterPro" id="IPR036393">
    <property type="entry name" value="AceGlu_kinase-like_sf"/>
</dbReference>
<dbReference type="GO" id="GO:0005829">
    <property type="term" value="C:cytosol"/>
    <property type="evidence" value="ECO:0007669"/>
    <property type="project" value="TreeGrafter"/>
</dbReference>
<gene>
    <name evidence="3" type="ordered locus">PF1053</name>
</gene>
<dbReference type="KEGG" id="pfu:PF1053"/>
<dbReference type="Proteomes" id="UP000001013">
    <property type="component" value="Chromosome"/>
</dbReference>
<dbReference type="SUPFAM" id="SSF53633">
    <property type="entry name" value="Carbamate kinase-like"/>
    <property type="match status" value="1"/>
</dbReference>
<dbReference type="EMBL" id="AE009950">
    <property type="protein sequence ID" value="AAL81177.1"/>
    <property type="molecule type" value="Genomic_DNA"/>
</dbReference>
<dbReference type="NCBIfam" id="NF006234">
    <property type="entry name" value="PRK08373.1"/>
    <property type="match status" value="1"/>
</dbReference>
<dbReference type="GO" id="GO:0004072">
    <property type="term" value="F:aspartate kinase activity"/>
    <property type="evidence" value="ECO:0007669"/>
    <property type="project" value="TreeGrafter"/>
</dbReference>
<protein>
    <submittedName>
        <fullName evidence="3">Aspartokinase II alpha subunit</fullName>
    </submittedName>
</protein>
<evidence type="ECO:0000256" key="1">
    <source>
        <dbReference type="ARBA" id="ARBA00010122"/>
    </source>
</evidence>
<dbReference type="InterPro" id="IPR001048">
    <property type="entry name" value="Asp/Glu/Uridylate_kinase"/>
</dbReference>
<dbReference type="PaxDb" id="186497-PF1053"/>
<evidence type="ECO:0000313" key="3">
    <source>
        <dbReference type="EMBL" id="AAL81177.1"/>
    </source>
</evidence>